<dbReference type="Gene3D" id="2.60.40.10">
    <property type="entry name" value="Immunoglobulins"/>
    <property type="match status" value="1"/>
</dbReference>
<dbReference type="PANTHER" id="PTHR19944">
    <property type="entry name" value="MHC CLASS II-RELATED"/>
    <property type="match status" value="1"/>
</dbReference>
<dbReference type="InterPro" id="IPR050160">
    <property type="entry name" value="MHC/Immunoglobulin"/>
</dbReference>
<dbReference type="PANTHER" id="PTHR19944:SF99">
    <property type="entry name" value="HLA CLASS II HISTOCOMPATIBILITY ANTIGEN, DRB1 BETA CHAIN"/>
    <property type="match status" value="1"/>
</dbReference>
<dbReference type="STRING" id="62062.ENSHHUP00000003910"/>
<evidence type="ECO:0000259" key="1">
    <source>
        <dbReference type="SMART" id="SM00407"/>
    </source>
</evidence>
<dbReference type="GeneTree" id="ENSGT01120000277313"/>
<dbReference type="InterPro" id="IPR036179">
    <property type="entry name" value="Ig-like_dom_sf"/>
</dbReference>
<protein>
    <recommendedName>
        <fullName evidence="1">Immunoglobulin C1-set domain-containing protein</fullName>
    </recommendedName>
</protein>
<feature type="domain" description="Immunoglobulin C1-set" evidence="1">
    <location>
        <begin position="1"/>
        <end position="56"/>
    </location>
</feature>
<accession>A0A4W5K0K1</accession>
<dbReference type="AlphaFoldDB" id="A0A4W5K0K1"/>
<proteinExistence type="predicted"/>
<evidence type="ECO:0000313" key="2">
    <source>
        <dbReference type="Ensembl" id="ENSHHUP00000003910.1"/>
    </source>
</evidence>
<reference evidence="2" key="2">
    <citation type="submission" date="2025-08" db="UniProtKB">
        <authorList>
            <consortium name="Ensembl"/>
        </authorList>
    </citation>
    <scope>IDENTIFICATION</scope>
</reference>
<reference evidence="3" key="1">
    <citation type="submission" date="2018-06" db="EMBL/GenBank/DDBJ databases">
        <title>Genome assembly of Danube salmon.</title>
        <authorList>
            <person name="Macqueen D.J."/>
            <person name="Gundappa M.K."/>
        </authorList>
    </citation>
    <scope>NUCLEOTIDE SEQUENCE [LARGE SCALE GENOMIC DNA]</scope>
</reference>
<sequence>MCSAFDFYPKPIRVTWWRDELGDGDWYYQIHSHLDYTPKSEEKISCMLKHRSLTQPKMHHWGKGLGWGNKRYEWGRTWDESVSGVRV</sequence>
<keyword evidence="3" id="KW-1185">Reference proteome</keyword>
<dbReference type="InterPro" id="IPR003597">
    <property type="entry name" value="Ig_C1-set"/>
</dbReference>
<dbReference type="Pfam" id="PF07654">
    <property type="entry name" value="C1-set"/>
    <property type="match status" value="1"/>
</dbReference>
<organism evidence="2 3">
    <name type="scientific">Hucho hucho</name>
    <name type="common">huchen</name>
    <dbReference type="NCBI Taxonomy" id="62062"/>
    <lineage>
        <taxon>Eukaryota</taxon>
        <taxon>Metazoa</taxon>
        <taxon>Chordata</taxon>
        <taxon>Craniata</taxon>
        <taxon>Vertebrata</taxon>
        <taxon>Euteleostomi</taxon>
        <taxon>Actinopterygii</taxon>
        <taxon>Neopterygii</taxon>
        <taxon>Teleostei</taxon>
        <taxon>Protacanthopterygii</taxon>
        <taxon>Salmoniformes</taxon>
        <taxon>Salmonidae</taxon>
        <taxon>Salmoninae</taxon>
        <taxon>Hucho</taxon>
    </lineage>
</organism>
<evidence type="ECO:0000313" key="3">
    <source>
        <dbReference type="Proteomes" id="UP000314982"/>
    </source>
</evidence>
<dbReference type="InterPro" id="IPR013783">
    <property type="entry name" value="Ig-like_fold"/>
</dbReference>
<dbReference type="SMART" id="SM00407">
    <property type="entry name" value="IGc1"/>
    <property type="match status" value="1"/>
</dbReference>
<dbReference type="Ensembl" id="ENSHHUT00000004039.1">
    <property type="protein sequence ID" value="ENSHHUP00000003910.1"/>
    <property type="gene ID" value="ENSHHUG00000002442.1"/>
</dbReference>
<dbReference type="Proteomes" id="UP000314982">
    <property type="component" value="Unassembled WGS sequence"/>
</dbReference>
<name>A0A4W5K0K1_9TELE</name>
<reference evidence="2" key="3">
    <citation type="submission" date="2025-09" db="UniProtKB">
        <authorList>
            <consortium name="Ensembl"/>
        </authorList>
    </citation>
    <scope>IDENTIFICATION</scope>
</reference>
<dbReference type="SUPFAM" id="SSF48726">
    <property type="entry name" value="Immunoglobulin"/>
    <property type="match status" value="1"/>
</dbReference>